<dbReference type="GO" id="GO:0016121">
    <property type="term" value="P:carotene catabolic process"/>
    <property type="evidence" value="ECO:0007669"/>
    <property type="project" value="TreeGrafter"/>
</dbReference>
<evidence type="ECO:0000256" key="1">
    <source>
        <dbReference type="ARBA" id="ARBA00006787"/>
    </source>
</evidence>
<dbReference type="Pfam" id="PF03055">
    <property type="entry name" value="RPE65"/>
    <property type="match status" value="1"/>
</dbReference>
<dbReference type="GO" id="GO:0046872">
    <property type="term" value="F:metal ion binding"/>
    <property type="evidence" value="ECO:0007669"/>
    <property type="project" value="UniProtKB-KW"/>
</dbReference>
<name>W9RR52_9ROSA</name>
<feature type="binding site" evidence="5">
    <location>
        <position position="317"/>
    </location>
    <ligand>
        <name>Fe cation</name>
        <dbReference type="ChEBI" id="CHEBI:24875"/>
        <note>catalytic</note>
    </ligand>
</feature>
<dbReference type="eggNOG" id="KOG1285">
    <property type="taxonomic scope" value="Eukaryota"/>
</dbReference>
<keyword evidence="4 5" id="KW-0408">Iron</keyword>
<gene>
    <name evidence="6" type="ORF">L484_010699</name>
</gene>
<reference evidence="7" key="1">
    <citation type="submission" date="2013-01" db="EMBL/GenBank/DDBJ databases">
        <title>Draft Genome Sequence of a Mulberry Tree, Morus notabilis C.K. Schneid.</title>
        <authorList>
            <person name="He N."/>
            <person name="Zhao S."/>
        </authorList>
    </citation>
    <scope>NUCLEOTIDE SEQUENCE</scope>
</reference>
<comment type="cofactor">
    <cofactor evidence="5">
        <name>Fe(2+)</name>
        <dbReference type="ChEBI" id="CHEBI:29033"/>
    </cofactor>
    <text evidence="5">Binds 1 Fe(2+) ion per subunit.</text>
</comment>
<proteinExistence type="inferred from homology"/>
<evidence type="ECO:0000256" key="2">
    <source>
        <dbReference type="ARBA" id="ARBA00022723"/>
    </source>
</evidence>
<keyword evidence="7" id="KW-1185">Reference proteome</keyword>
<keyword evidence="3" id="KW-0223">Dioxygenase</keyword>
<accession>W9RR52</accession>
<protein>
    <recommendedName>
        <fullName evidence="8">Carotenoid 9,10(9',10')-cleavage dioxygenase 1</fullName>
    </recommendedName>
</protein>
<evidence type="ECO:0000256" key="3">
    <source>
        <dbReference type="ARBA" id="ARBA00022964"/>
    </source>
</evidence>
<evidence type="ECO:0000313" key="7">
    <source>
        <dbReference type="Proteomes" id="UP000030645"/>
    </source>
</evidence>
<dbReference type="PANTHER" id="PTHR10543:SF142">
    <property type="entry name" value="OS06G0162550 PROTEIN"/>
    <property type="match status" value="1"/>
</dbReference>
<dbReference type="PANTHER" id="PTHR10543">
    <property type="entry name" value="BETA-CAROTENE DIOXYGENASE"/>
    <property type="match status" value="1"/>
</dbReference>
<keyword evidence="2 5" id="KW-0479">Metal-binding</keyword>
<dbReference type="STRING" id="981085.W9RR52"/>
<evidence type="ECO:0000256" key="4">
    <source>
        <dbReference type="ARBA" id="ARBA00023004"/>
    </source>
</evidence>
<dbReference type="Proteomes" id="UP000030645">
    <property type="component" value="Unassembled WGS sequence"/>
</dbReference>
<dbReference type="AlphaFoldDB" id="W9RR52"/>
<feature type="binding site" evidence="5">
    <location>
        <position position="381"/>
    </location>
    <ligand>
        <name>Fe cation</name>
        <dbReference type="ChEBI" id="CHEBI:24875"/>
        <note>catalytic</note>
    </ligand>
</feature>
<evidence type="ECO:0000256" key="5">
    <source>
        <dbReference type="PIRSR" id="PIRSR604294-1"/>
    </source>
</evidence>
<keyword evidence="3" id="KW-0560">Oxidoreductase</keyword>
<feature type="binding site" evidence="5">
    <location>
        <position position="585"/>
    </location>
    <ligand>
        <name>Fe cation</name>
        <dbReference type="ChEBI" id="CHEBI:24875"/>
        <note>catalytic</note>
    </ligand>
</feature>
<evidence type="ECO:0008006" key="8">
    <source>
        <dbReference type="Google" id="ProtNLM"/>
    </source>
</evidence>
<feature type="binding site" evidence="5">
    <location>
        <position position="268"/>
    </location>
    <ligand>
        <name>Fe cation</name>
        <dbReference type="ChEBI" id="CHEBI:24875"/>
        <note>catalytic</note>
    </ligand>
</feature>
<dbReference type="InterPro" id="IPR004294">
    <property type="entry name" value="Carotenoid_Oase"/>
</dbReference>
<evidence type="ECO:0000313" key="6">
    <source>
        <dbReference type="EMBL" id="EXB93372.1"/>
    </source>
</evidence>
<dbReference type="GO" id="GO:0010436">
    <property type="term" value="F:carotenoid dioxygenase activity"/>
    <property type="evidence" value="ECO:0007669"/>
    <property type="project" value="TreeGrafter"/>
</dbReference>
<comment type="similarity">
    <text evidence="1">Belongs to the carotenoid oxygenase family.</text>
</comment>
<dbReference type="GO" id="GO:0009570">
    <property type="term" value="C:chloroplast stroma"/>
    <property type="evidence" value="ECO:0007669"/>
    <property type="project" value="TreeGrafter"/>
</dbReference>
<organism evidence="6 7">
    <name type="scientific">Morus notabilis</name>
    <dbReference type="NCBI Taxonomy" id="981085"/>
    <lineage>
        <taxon>Eukaryota</taxon>
        <taxon>Viridiplantae</taxon>
        <taxon>Streptophyta</taxon>
        <taxon>Embryophyta</taxon>
        <taxon>Tracheophyta</taxon>
        <taxon>Spermatophyta</taxon>
        <taxon>Magnoliopsida</taxon>
        <taxon>eudicotyledons</taxon>
        <taxon>Gunneridae</taxon>
        <taxon>Pentapetalae</taxon>
        <taxon>rosids</taxon>
        <taxon>fabids</taxon>
        <taxon>Rosales</taxon>
        <taxon>Moraceae</taxon>
        <taxon>Moreae</taxon>
        <taxon>Morus</taxon>
    </lineage>
</organism>
<dbReference type="EMBL" id="KE345067">
    <property type="protein sequence ID" value="EXB93372.1"/>
    <property type="molecule type" value="Genomic_DNA"/>
</dbReference>
<sequence length="593" mass="66351">MASSSMAFQMNMTSCSIHGRPPIPDNYGRFKSSLSSAVKPLLGRLQQAVPEIRIEAISETMKNTSAKMMDAFVDSVFEFVDQPLLPSQSNYVPVDELGGPVAVTSIEGDIPDKFPQGVYIRNGPNPLFGGLKSTKSMFGKSNHIWVEGEGMLHALYFSKNKNDSNWIVHYNNKYVETETFKLEKGRNKPSFLPTVGGDSSAVLFAYLLNLGRFGMVNKYMSNTNVFEHSGKLYSIAENHIPQEIDISTLKTLGDWNLSRAWDRPFTSHPKKAPGTGELVIIGMDAIKPYSEIGVISADGNKIVHRADFKLDRCTFCHDFGVTKRYNVFMDFPVTIDIIRLVCGGPLIKYNKEGYARIGVMPRYGHANSIRWFKVEPNATFHIINCFEDGDDEVVIWGCRALESVVASEAKTDISTGDALLHHRPYEWRLNMRTGQVLKEKNLTADAEFSMDFPIINPNFTGLRNKFGYTQVVDHMSSYTSGTIFKFGGLAKLHFDQLDTRYSSTKSESKEAIKVEYHMFEKNTFCTGASFVPQEGGVEEDDGWIVTFVHNEDTNTSQVLVISTKKFSSEPVAKFTLPCRVPYGFHGAFISATI</sequence>